<dbReference type="AlphaFoldDB" id="A0A561UIS3"/>
<evidence type="ECO:0000313" key="3">
    <source>
        <dbReference type="Proteomes" id="UP000317940"/>
    </source>
</evidence>
<evidence type="ECO:0000259" key="1">
    <source>
        <dbReference type="Pfam" id="PF05685"/>
    </source>
</evidence>
<dbReference type="Pfam" id="PF05685">
    <property type="entry name" value="Uma2"/>
    <property type="match status" value="1"/>
</dbReference>
<sequence length="184" mass="20534">MTIDAATFARLREIADELSQLPMKPRVEIGPQGLVMMLSPTTPHGLTVIYLRRQLEQQAPDTLVFTDTDMQDSALGRMRVPDLMVLPTDLIDSQPQAALNPRDIELVVEVVSKSNPENDYRDKIADYSAMGIPLYLIVDPGRGTAQVMSEPNGTGYGETRTYDYGQPVPVGRWLISTDNLPRYR</sequence>
<keyword evidence="2" id="KW-0378">Hydrolase</keyword>
<dbReference type="OrthoDB" id="3423889at2"/>
<name>A0A561UIS3_9ACTN</name>
<dbReference type="PANTHER" id="PTHR35400:SF3">
    <property type="entry name" value="SLL1072 PROTEIN"/>
    <property type="match status" value="1"/>
</dbReference>
<reference evidence="2 3" key="1">
    <citation type="submission" date="2019-06" db="EMBL/GenBank/DDBJ databases">
        <title>Sequencing the genomes of 1000 actinobacteria strains.</title>
        <authorList>
            <person name="Klenk H.-P."/>
        </authorList>
    </citation>
    <scope>NUCLEOTIDE SEQUENCE [LARGE SCALE GENOMIC DNA]</scope>
    <source>
        <strain evidence="2 3">DSM 44826</strain>
    </source>
</reference>
<dbReference type="RefSeq" id="WP_145905569.1">
    <property type="nucleotide sequence ID" value="NZ_BAAAMZ010000015.1"/>
</dbReference>
<keyword evidence="2" id="KW-0540">Nuclease</keyword>
<dbReference type="InterPro" id="IPR012296">
    <property type="entry name" value="Nuclease_put_TT1808"/>
</dbReference>
<feature type="domain" description="Putative restriction endonuclease" evidence="1">
    <location>
        <begin position="16"/>
        <end position="167"/>
    </location>
</feature>
<accession>A0A561UIS3</accession>
<keyword evidence="3" id="KW-1185">Reference proteome</keyword>
<dbReference type="CDD" id="cd06260">
    <property type="entry name" value="DUF820-like"/>
    <property type="match status" value="1"/>
</dbReference>
<protein>
    <submittedName>
        <fullName evidence="2">Uma2 family endonuclease</fullName>
    </submittedName>
</protein>
<evidence type="ECO:0000313" key="2">
    <source>
        <dbReference type="EMBL" id="TWF99273.1"/>
    </source>
</evidence>
<organism evidence="2 3">
    <name type="scientific">Kitasatospora viridis</name>
    <dbReference type="NCBI Taxonomy" id="281105"/>
    <lineage>
        <taxon>Bacteria</taxon>
        <taxon>Bacillati</taxon>
        <taxon>Actinomycetota</taxon>
        <taxon>Actinomycetes</taxon>
        <taxon>Kitasatosporales</taxon>
        <taxon>Streptomycetaceae</taxon>
        <taxon>Kitasatospora</taxon>
    </lineage>
</organism>
<dbReference type="Gene3D" id="3.90.1570.10">
    <property type="entry name" value="tt1808, chain A"/>
    <property type="match status" value="1"/>
</dbReference>
<dbReference type="SUPFAM" id="SSF52980">
    <property type="entry name" value="Restriction endonuclease-like"/>
    <property type="match status" value="1"/>
</dbReference>
<dbReference type="EMBL" id="VIWT01000001">
    <property type="protein sequence ID" value="TWF99273.1"/>
    <property type="molecule type" value="Genomic_DNA"/>
</dbReference>
<dbReference type="PANTHER" id="PTHR35400">
    <property type="entry name" value="SLR1083 PROTEIN"/>
    <property type="match status" value="1"/>
</dbReference>
<dbReference type="InterPro" id="IPR011335">
    <property type="entry name" value="Restrct_endonuc-II-like"/>
</dbReference>
<comment type="caution">
    <text evidence="2">The sequence shown here is derived from an EMBL/GenBank/DDBJ whole genome shotgun (WGS) entry which is preliminary data.</text>
</comment>
<dbReference type="Proteomes" id="UP000317940">
    <property type="component" value="Unassembled WGS sequence"/>
</dbReference>
<gene>
    <name evidence="2" type="ORF">FHX73_113116</name>
</gene>
<proteinExistence type="predicted"/>
<dbReference type="GO" id="GO:0004519">
    <property type="term" value="F:endonuclease activity"/>
    <property type="evidence" value="ECO:0007669"/>
    <property type="project" value="UniProtKB-KW"/>
</dbReference>
<keyword evidence="2" id="KW-0255">Endonuclease</keyword>
<dbReference type="InterPro" id="IPR008538">
    <property type="entry name" value="Uma2"/>
</dbReference>